<organism evidence="2 3">
    <name type="scientific">Nostoc favosum CHAB5714</name>
    <dbReference type="NCBI Taxonomy" id="2780399"/>
    <lineage>
        <taxon>Bacteria</taxon>
        <taxon>Bacillati</taxon>
        <taxon>Cyanobacteriota</taxon>
        <taxon>Cyanophyceae</taxon>
        <taxon>Nostocales</taxon>
        <taxon>Nostocaceae</taxon>
        <taxon>Nostoc</taxon>
        <taxon>Nostoc favosum</taxon>
    </lineage>
</organism>
<name>A0ABS8I972_9NOSO</name>
<feature type="transmembrane region" description="Helical" evidence="1">
    <location>
        <begin position="21"/>
        <end position="41"/>
    </location>
</feature>
<keyword evidence="1" id="KW-0472">Membrane</keyword>
<reference evidence="2 3" key="1">
    <citation type="journal article" date="2021" name="Microorganisms">
        <title>Genome Evolution of Filamentous Cyanobacterium Nostoc Species: From Facultative Symbiosis to Free Living.</title>
        <authorList>
            <person name="Huo D."/>
            <person name="Li H."/>
            <person name="Cai F."/>
            <person name="Guo X."/>
            <person name="Qiao Z."/>
            <person name="Wang W."/>
            <person name="Yu G."/>
            <person name="Li R."/>
        </authorList>
    </citation>
    <scope>NUCLEOTIDE SEQUENCE [LARGE SCALE GENOMIC DNA]</scope>
    <source>
        <strain evidence="2 3">CHAB 5714</strain>
    </source>
</reference>
<evidence type="ECO:0000313" key="3">
    <source>
        <dbReference type="Proteomes" id="UP001199525"/>
    </source>
</evidence>
<dbReference type="Proteomes" id="UP001199525">
    <property type="component" value="Unassembled WGS sequence"/>
</dbReference>
<comment type="caution">
    <text evidence="2">The sequence shown here is derived from an EMBL/GenBank/DDBJ whole genome shotgun (WGS) entry which is preliminary data.</text>
</comment>
<keyword evidence="1" id="KW-1133">Transmembrane helix</keyword>
<dbReference type="EMBL" id="JAIVFQ010000021">
    <property type="protein sequence ID" value="MCC5600760.1"/>
    <property type="molecule type" value="Genomic_DNA"/>
</dbReference>
<proteinExistence type="predicted"/>
<evidence type="ECO:0000313" key="2">
    <source>
        <dbReference type="EMBL" id="MCC5600760.1"/>
    </source>
</evidence>
<accession>A0ABS8I972</accession>
<keyword evidence="3" id="KW-1185">Reference proteome</keyword>
<evidence type="ECO:0000256" key="1">
    <source>
        <dbReference type="SAM" id="Phobius"/>
    </source>
</evidence>
<gene>
    <name evidence="2" type="ORF">LC586_16415</name>
</gene>
<keyword evidence="1" id="KW-0812">Transmembrane</keyword>
<evidence type="ECO:0008006" key="4">
    <source>
        <dbReference type="Google" id="ProtNLM"/>
    </source>
</evidence>
<protein>
    <recommendedName>
        <fullName evidence="4">ABC transporter permease</fullName>
    </recommendedName>
</protein>
<sequence length="50" mass="5595">MSFDWLVIRSQAISFRIDRRVPVVLLCLGVAIAVAMVMNVGRGELTNKFT</sequence>